<dbReference type="PANTHER" id="PTHR30290:SF9">
    <property type="entry name" value="OLIGOPEPTIDE-BINDING PROTEIN APPA"/>
    <property type="match status" value="1"/>
</dbReference>
<evidence type="ECO:0000256" key="1">
    <source>
        <dbReference type="ARBA" id="ARBA00005695"/>
    </source>
</evidence>
<dbReference type="InterPro" id="IPR000914">
    <property type="entry name" value="SBP_5_dom"/>
</dbReference>
<evidence type="ECO:0000313" key="6">
    <source>
        <dbReference type="Proteomes" id="UP000607311"/>
    </source>
</evidence>
<proteinExistence type="inferred from homology"/>
<protein>
    <recommendedName>
        <fullName evidence="4">Solute-binding protein family 5 domain-containing protein</fullName>
    </recommendedName>
</protein>
<dbReference type="AlphaFoldDB" id="A0A9W5UWK7"/>
<dbReference type="InterPro" id="IPR030678">
    <property type="entry name" value="Peptide/Ni-bd"/>
</dbReference>
<name>A0A9W5UWK7_9ACTN</name>
<keyword evidence="6" id="KW-1185">Reference proteome</keyword>
<dbReference type="GO" id="GO:0015833">
    <property type="term" value="P:peptide transport"/>
    <property type="evidence" value="ECO:0007669"/>
    <property type="project" value="TreeGrafter"/>
</dbReference>
<dbReference type="EMBL" id="BOPD01000038">
    <property type="protein sequence ID" value="GIJ35935.1"/>
    <property type="molecule type" value="Genomic_DNA"/>
</dbReference>
<dbReference type="SUPFAM" id="SSF53850">
    <property type="entry name" value="Periplasmic binding protein-like II"/>
    <property type="match status" value="1"/>
</dbReference>
<evidence type="ECO:0000256" key="3">
    <source>
        <dbReference type="ARBA" id="ARBA00022729"/>
    </source>
</evidence>
<dbReference type="Pfam" id="PF00496">
    <property type="entry name" value="SBP_bac_5"/>
    <property type="match status" value="1"/>
</dbReference>
<dbReference type="InterPro" id="IPR039424">
    <property type="entry name" value="SBP_5"/>
</dbReference>
<dbReference type="GO" id="GO:0042597">
    <property type="term" value="C:periplasmic space"/>
    <property type="evidence" value="ECO:0007669"/>
    <property type="project" value="UniProtKB-ARBA"/>
</dbReference>
<dbReference type="Gene3D" id="3.10.105.10">
    <property type="entry name" value="Dipeptide-binding Protein, Domain 3"/>
    <property type="match status" value="1"/>
</dbReference>
<dbReference type="Proteomes" id="UP000607311">
    <property type="component" value="Unassembled WGS sequence"/>
</dbReference>
<dbReference type="PROSITE" id="PS51257">
    <property type="entry name" value="PROKAR_LIPOPROTEIN"/>
    <property type="match status" value="1"/>
</dbReference>
<keyword evidence="3" id="KW-0732">Signal</keyword>
<evidence type="ECO:0000259" key="4">
    <source>
        <dbReference type="Pfam" id="PF00496"/>
    </source>
</evidence>
<reference evidence="5" key="1">
    <citation type="submission" date="2021-01" db="EMBL/GenBank/DDBJ databases">
        <title>Whole genome shotgun sequence of Verrucosispora sediminis NBRC 107745.</title>
        <authorList>
            <person name="Komaki H."/>
            <person name="Tamura T."/>
        </authorList>
    </citation>
    <scope>NUCLEOTIDE SEQUENCE</scope>
    <source>
        <strain evidence="5">NBRC 107745</strain>
    </source>
</reference>
<dbReference type="Gene3D" id="3.40.190.10">
    <property type="entry name" value="Periplasmic binding protein-like II"/>
    <property type="match status" value="1"/>
</dbReference>
<gene>
    <name evidence="5" type="ORF">Vse01_50830</name>
</gene>
<dbReference type="GO" id="GO:1904680">
    <property type="term" value="F:peptide transmembrane transporter activity"/>
    <property type="evidence" value="ECO:0007669"/>
    <property type="project" value="TreeGrafter"/>
</dbReference>
<evidence type="ECO:0000256" key="2">
    <source>
        <dbReference type="ARBA" id="ARBA00022448"/>
    </source>
</evidence>
<sequence>MAISWIRAAVGLPVALSVALVSGCGGPPRDDRALGGTSIVIGAASEPDNLNPVLGYAPNGASKLFDGLVDRDADLTLRPALAAELPRVSTDGLTWTADLRPGVTFSDGQPVTAEDVVFTYEAVVAPASQSPIAADYEALESVRAVDTDTVEFRLRYPYQPWAQRLALGIVPKQALAGQDIRTAPFNRNPVGTGPYRLVDWRAGERMVLTANPDHYRGAPQVTDVTIVFAADDNVRAQRMAAGEFDAAALPPKLARTYEGRPGYRVVSSRSADYRGIGLPVDLPITATAQTRRAVNLAIDRQAMVDTILAGQGTPASSPVAPALAQWHVPSTAFAFDRAQAARLLDEAGWRPGPDGVRVKDGVRAELPVLYPGDDVLRKELAVAAASNISEIGVEARAESATFEQMLQRRTGTAGLWGGGDPYDPDSAAYTLLHSKYADTGGYVNMTRYRNAEVDAALDRGRQAGDTDARVAAYHDFQRAYADDPGWAFLVFLNHTYVLREGWTGLRDQVEPHDHGLIHGPWWNLEEWTPAAAAVR</sequence>
<comment type="caution">
    <text evidence="5">The sequence shown here is derived from an EMBL/GenBank/DDBJ whole genome shotgun (WGS) entry which is preliminary data.</text>
</comment>
<feature type="domain" description="Solute-binding protein family 5" evidence="4">
    <location>
        <begin position="77"/>
        <end position="435"/>
    </location>
</feature>
<dbReference type="CDD" id="cd08518">
    <property type="entry name" value="PBP2_NikA_DppA_OppA_like_19"/>
    <property type="match status" value="1"/>
</dbReference>
<dbReference type="PIRSF" id="PIRSF002741">
    <property type="entry name" value="MppA"/>
    <property type="match status" value="1"/>
</dbReference>
<dbReference type="RefSeq" id="WP_198413238.1">
    <property type="nucleotide sequence ID" value="NZ_BOPD01000038.1"/>
</dbReference>
<keyword evidence="2" id="KW-0813">Transport</keyword>
<dbReference type="Gene3D" id="3.90.76.10">
    <property type="entry name" value="Dipeptide-binding Protein, Domain 1"/>
    <property type="match status" value="1"/>
</dbReference>
<dbReference type="PANTHER" id="PTHR30290">
    <property type="entry name" value="PERIPLASMIC BINDING COMPONENT OF ABC TRANSPORTER"/>
    <property type="match status" value="1"/>
</dbReference>
<dbReference type="GO" id="GO:0043190">
    <property type="term" value="C:ATP-binding cassette (ABC) transporter complex"/>
    <property type="evidence" value="ECO:0007669"/>
    <property type="project" value="InterPro"/>
</dbReference>
<organism evidence="5 6">
    <name type="scientific">Micromonospora sediminimaris</name>
    <dbReference type="NCBI Taxonomy" id="547162"/>
    <lineage>
        <taxon>Bacteria</taxon>
        <taxon>Bacillati</taxon>
        <taxon>Actinomycetota</taxon>
        <taxon>Actinomycetes</taxon>
        <taxon>Micromonosporales</taxon>
        <taxon>Micromonosporaceae</taxon>
        <taxon>Micromonospora</taxon>
    </lineage>
</organism>
<evidence type="ECO:0000313" key="5">
    <source>
        <dbReference type="EMBL" id="GIJ35935.1"/>
    </source>
</evidence>
<comment type="similarity">
    <text evidence="1">Belongs to the bacterial solute-binding protein 5 family.</text>
</comment>
<accession>A0A9W5UWK7</accession>